<proteinExistence type="predicted"/>
<name>A0A972FZJ5_9GAMM</name>
<evidence type="ECO:0000259" key="2">
    <source>
        <dbReference type="Pfam" id="PF14341"/>
    </source>
</evidence>
<evidence type="ECO:0000313" key="3">
    <source>
        <dbReference type="EMBL" id="NMH64741.1"/>
    </source>
</evidence>
<dbReference type="Proteomes" id="UP000737113">
    <property type="component" value="Unassembled WGS sequence"/>
</dbReference>
<feature type="transmembrane region" description="Helical" evidence="1">
    <location>
        <begin position="6"/>
        <end position="28"/>
    </location>
</feature>
<comment type="caution">
    <text evidence="3">The sequence shown here is derived from an EMBL/GenBank/DDBJ whole genome shotgun (WGS) entry which is preliminary data.</text>
</comment>
<evidence type="ECO:0000256" key="1">
    <source>
        <dbReference type="SAM" id="Phobius"/>
    </source>
</evidence>
<dbReference type="EMBL" id="JAAXYH010000003">
    <property type="protein sequence ID" value="NMH64741.1"/>
    <property type="molecule type" value="Genomic_DNA"/>
</dbReference>
<accession>A0A972FZJ5</accession>
<gene>
    <name evidence="3" type="ORF">HC757_06115</name>
</gene>
<keyword evidence="1" id="KW-1133">Transmembrane helix</keyword>
<dbReference type="RefSeq" id="WP_169563432.1">
    <property type="nucleotide sequence ID" value="NZ_JAAXYH010000003.1"/>
</dbReference>
<sequence>MNKQKGVVLFFSLIVLIIMTLIGVALAVNSLQSMRMSGAGSERIEAGIAANGALDAAIASNQGAGLANMSTTTQSSLLNGTQTITPLPEDGTIQDVSCQRSTNASAANLIACRRLEISSSSTFGRDDLGQLTVVAGIEQEVLRI</sequence>
<evidence type="ECO:0000313" key="4">
    <source>
        <dbReference type="Proteomes" id="UP000737113"/>
    </source>
</evidence>
<reference evidence="3" key="1">
    <citation type="submission" date="2020-04" db="EMBL/GenBank/DDBJ databases">
        <title>Description of Shewanella salipaludis sp. nov., isolated from a salt marsh.</title>
        <authorList>
            <person name="Park S."/>
            <person name="Yoon J.-H."/>
        </authorList>
    </citation>
    <scope>NUCLEOTIDE SEQUENCE</scope>
    <source>
        <strain evidence="3">SHSM-M6</strain>
    </source>
</reference>
<organism evidence="3 4">
    <name type="scientific">Shewanella salipaludis</name>
    <dbReference type="NCBI Taxonomy" id="2723052"/>
    <lineage>
        <taxon>Bacteria</taxon>
        <taxon>Pseudomonadati</taxon>
        <taxon>Pseudomonadota</taxon>
        <taxon>Gammaproteobacteria</taxon>
        <taxon>Alteromonadales</taxon>
        <taxon>Shewanellaceae</taxon>
        <taxon>Shewanella</taxon>
    </lineage>
</organism>
<feature type="domain" description="Type 4 fimbrial biogenesis protein PilX N-terminal" evidence="2">
    <location>
        <begin position="5"/>
        <end position="51"/>
    </location>
</feature>
<dbReference type="Pfam" id="PF14341">
    <property type="entry name" value="PilX_N"/>
    <property type="match status" value="1"/>
</dbReference>
<dbReference type="AlphaFoldDB" id="A0A972FZJ5"/>
<keyword evidence="4" id="KW-1185">Reference proteome</keyword>
<protein>
    <submittedName>
        <fullName evidence="3">Pilus assembly protein PilX</fullName>
    </submittedName>
</protein>
<dbReference type="InterPro" id="IPR025746">
    <property type="entry name" value="PilX_N_dom"/>
</dbReference>
<keyword evidence="1" id="KW-0472">Membrane</keyword>
<keyword evidence="1" id="KW-0812">Transmembrane</keyword>